<dbReference type="AlphaFoldDB" id="A0AA86RNW1"/>
<feature type="region of interest" description="Disordered" evidence="1">
    <location>
        <begin position="758"/>
        <end position="787"/>
    </location>
</feature>
<comment type="caution">
    <text evidence="2">The sequence shown here is derived from an EMBL/GenBank/DDBJ whole genome shotgun (WGS) entry which is preliminary data.</text>
</comment>
<accession>A0AA86RNW1</accession>
<evidence type="ECO:0000313" key="2">
    <source>
        <dbReference type="EMBL" id="CAI9978233.1"/>
    </source>
</evidence>
<gene>
    <name evidence="3" type="ORF">HINF_LOCUS35538</name>
    <name evidence="2" type="ORF">HINF_LOCUS65878</name>
</gene>
<reference evidence="3 4" key="2">
    <citation type="submission" date="2024-07" db="EMBL/GenBank/DDBJ databases">
        <authorList>
            <person name="Akdeniz Z."/>
        </authorList>
    </citation>
    <scope>NUCLEOTIDE SEQUENCE [LARGE SCALE GENOMIC DNA]</scope>
</reference>
<evidence type="ECO:0000256" key="1">
    <source>
        <dbReference type="SAM" id="MobiDB-lite"/>
    </source>
</evidence>
<evidence type="ECO:0000313" key="3">
    <source>
        <dbReference type="EMBL" id="CAL6034611.1"/>
    </source>
</evidence>
<feature type="region of interest" description="Disordered" evidence="1">
    <location>
        <begin position="620"/>
        <end position="655"/>
    </location>
</feature>
<dbReference type="Proteomes" id="UP001642409">
    <property type="component" value="Unassembled WGS sequence"/>
</dbReference>
<dbReference type="SUPFAM" id="SSF50978">
    <property type="entry name" value="WD40 repeat-like"/>
    <property type="match status" value="1"/>
</dbReference>
<keyword evidence="4" id="KW-1185">Reference proteome</keyword>
<feature type="compositionally biased region" description="Acidic residues" evidence="1">
    <location>
        <begin position="623"/>
        <end position="632"/>
    </location>
</feature>
<feature type="compositionally biased region" description="Polar residues" evidence="1">
    <location>
        <begin position="835"/>
        <end position="848"/>
    </location>
</feature>
<reference evidence="2" key="1">
    <citation type="submission" date="2023-06" db="EMBL/GenBank/DDBJ databases">
        <authorList>
            <person name="Kurt Z."/>
        </authorList>
    </citation>
    <scope>NUCLEOTIDE SEQUENCE</scope>
</reference>
<sequence length="954" mass="108500">MTIVHSTTRDKSATYEYQNFLSIFQCADYEIMVTQYNYQTQKFIQCPSLELKSQISRFFTIRVQNSTLIALVQTQSNDSKIFELFTCDLTAEHLQLASSNLKFPCDIQILCKSDNYVAIGFNNKLVIYEIQSASKIKEFELDSQVTQIQIGTQLIFAISTYKSVYGFTKQLILTNTEPHLQPLMANKASDMRVSYRDIQPYGEQFYLLNADGKTVILNADLGVSKWQKINETVREATTTFVSELQIICFDAGVFKLNNSKSLAFRGKYQLPGGKIVNAHVFREQILFIQENGHLTALNPVFDEKDKIFNVKILAQIQGMYCTSLHAFSSLFFCSNQQISKLTNEQPLSCRMKNAIQVKIKEDSAVSIHHTVDCVDQSILPDSCKTRFCLHLFLFQTSSSQYFYIDIPSEPVALDYLLNNDELILLVQGVKNQLVYLKISTVSGSLIIKNVQVLSTRFALDSLDSAYILDTKYNLQRVFFSNSQIIQLQHINNLYEVLEFTFYSGHLFIVLNQNAKDGLICNLFVYSTTQFRVVDKIVISSGSEWKSVPLRVRVHNAADYFGTQICAVFDRQVHIQNVTGEVIFQTPIWSEEAVIFSGKLAIKLQDSVKIIQFEQHEEIQNVESVEEQNEQNAEDTNQQEPIQEEENVPDSKVDSESIQMSVADVQNANSAITVQHEPLELSEQNELLETENLDLQTDDFTVETPRPIKNKLEALESEGQVLFQVKSPKCVEEIVLTQEETKLKGQKLEFKVVEQQSSKLVHSPSLHQKADFNPEPLKQPDQSHSKSLPLEKAPQMPVIVPPASTHIDSHLYQNNQSNLTHQQSNSQNQSPLQPTPIQFQNSPPKSSLKIQNLSESNANKYNNDQAQEPMTLNSKTNPAADLCLEIRSFQRSLNQKLILIEDQDNLEETKPMIEKELKLLTNTIQRIQTIYGIDNNDLGVTLKGLQEVLMGMTRK</sequence>
<proteinExistence type="predicted"/>
<protein>
    <submittedName>
        <fullName evidence="2">Uncharacterized protein</fullName>
    </submittedName>
</protein>
<dbReference type="EMBL" id="CATOUU010001183">
    <property type="protein sequence ID" value="CAI9978233.1"/>
    <property type="molecule type" value="Genomic_DNA"/>
</dbReference>
<organism evidence="2">
    <name type="scientific">Hexamita inflata</name>
    <dbReference type="NCBI Taxonomy" id="28002"/>
    <lineage>
        <taxon>Eukaryota</taxon>
        <taxon>Metamonada</taxon>
        <taxon>Diplomonadida</taxon>
        <taxon>Hexamitidae</taxon>
        <taxon>Hexamitinae</taxon>
        <taxon>Hexamita</taxon>
    </lineage>
</organism>
<dbReference type="EMBL" id="CAXDID020000128">
    <property type="protein sequence ID" value="CAL6034611.1"/>
    <property type="molecule type" value="Genomic_DNA"/>
</dbReference>
<name>A0AA86RNW1_9EUKA</name>
<feature type="region of interest" description="Disordered" evidence="1">
    <location>
        <begin position="818"/>
        <end position="848"/>
    </location>
</feature>
<evidence type="ECO:0000313" key="4">
    <source>
        <dbReference type="Proteomes" id="UP001642409"/>
    </source>
</evidence>
<dbReference type="InterPro" id="IPR036322">
    <property type="entry name" value="WD40_repeat_dom_sf"/>
</dbReference>
<feature type="compositionally biased region" description="Low complexity" evidence="1">
    <location>
        <begin position="818"/>
        <end position="831"/>
    </location>
</feature>